<dbReference type="STRING" id="1314776.A0A166CU31"/>
<protein>
    <recommendedName>
        <fullName evidence="5">Mid2 domain-containing protein</fullName>
    </recommendedName>
</protein>
<evidence type="ECO:0000313" key="4">
    <source>
        <dbReference type="Proteomes" id="UP000076798"/>
    </source>
</evidence>
<dbReference type="EMBL" id="KV428075">
    <property type="protein sequence ID" value="KZT37814.1"/>
    <property type="molecule type" value="Genomic_DNA"/>
</dbReference>
<keyword evidence="2" id="KW-0472">Membrane</keyword>
<evidence type="ECO:0000256" key="1">
    <source>
        <dbReference type="SAM" id="MobiDB-lite"/>
    </source>
</evidence>
<keyword evidence="2" id="KW-1133">Transmembrane helix</keyword>
<keyword evidence="4" id="KW-1185">Reference proteome</keyword>
<dbReference type="GO" id="GO:0030427">
    <property type="term" value="C:site of polarized growth"/>
    <property type="evidence" value="ECO:0007669"/>
    <property type="project" value="TreeGrafter"/>
</dbReference>
<keyword evidence="2" id="KW-0812">Transmembrane</keyword>
<dbReference type="GO" id="GO:0009986">
    <property type="term" value="C:cell surface"/>
    <property type="evidence" value="ECO:0007669"/>
    <property type="project" value="TreeGrafter"/>
</dbReference>
<dbReference type="GO" id="GO:0005886">
    <property type="term" value="C:plasma membrane"/>
    <property type="evidence" value="ECO:0007669"/>
    <property type="project" value="InterPro"/>
</dbReference>
<feature type="transmembrane region" description="Helical" evidence="2">
    <location>
        <begin position="334"/>
        <end position="355"/>
    </location>
</feature>
<name>A0A166CU31_9AGAM</name>
<dbReference type="GO" id="GO:0007232">
    <property type="term" value="P:osmosensory signaling pathway via Sho1 osmosensor"/>
    <property type="evidence" value="ECO:0007669"/>
    <property type="project" value="InterPro"/>
</dbReference>
<dbReference type="AlphaFoldDB" id="A0A166CU31"/>
<dbReference type="GO" id="GO:0031505">
    <property type="term" value="P:fungal-type cell wall organization"/>
    <property type="evidence" value="ECO:0007669"/>
    <property type="project" value="TreeGrafter"/>
</dbReference>
<organism evidence="3 4">
    <name type="scientific">Sistotremastrum suecicum HHB10207 ss-3</name>
    <dbReference type="NCBI Taxonomy" id="1314776"/>
    <lineage>
        <taxon>Eukaryota</taxon>
        <taxon>Fungi</taxon>
        <taxon>Dikarya</taxon>
        <taxon>Basidiomycota</taxon>
        <taxon>Agaricomycotina</taxon>
        <taxon>Agaricomycetes</taxon>
        <taxon>Sistotremastrales</taxon>
        <taxon>Sistotremastraceae</taxon>
        <taxon>Sistotremastrum</taxon>
    </lineage>
</organism>
<dbReference type="GO" id="GO:0006972">
    <property type="term" value="P:hyperosmotic response"/>
    <property type="evidence" value="ECO:0007669"/>
    <property type="project" value="TreeGrafter"/>
</dbReference>
<accession>A0A166CU31</accession>
<dbReference type="InterPro" id="IPR039295">
    <property type="entry name" value="MSB2"/>
</dbReference>
<reference evidence="3 4" key="1">
    <citation type="journal article" date="2016" name="Mol. Biol. Evol.">
        <title>Comparative Genomics of Early-Diverging Mushroom-Forming Fungi Provides Insights into the Origins of Lignocellulose Decay Capabilities.</title>
        <authorList>
            <person name="Nagy L.G."/>
            <person name="Riley R."/>
            <person name="Tritt A."/>
            <person name="Adam C."/>
            <person name="Daum C."/>
            <person name="Floudas D."/>
            <person name="Sun H."/>
            <person name="Yadav J.S."/>
            <person name="Pangilinan J."/>
            <person name="Larsson K.H."/>
            <person name="Matsuura K."/>
            <person name="Barry K."/>
            <person name="Labutti K."/>
            <person name="Kuo R."/>
            <person name="Ohm R.A."/>
            <person name="Bhattacharya S.S."/>
            <person name="Shirouzu T."/>
            <person name="Yoshinaga Y."/>
            <person name="Martin F.M."/>
            <person name="Grigoriev I.V."/>
            <person name="Hibbett D.S."/>
        </authorList>
    </citation>
    <scope>NUCLEOTIDE SEQUENCE [LARGE SCALE GENOMIC DNA]</scope>
    <source>
        <strain evidence="3 4">HHB10207 ss-3</strain>
    </source>
</reference>
<evidence type="ECO:0008006" key="5">
    <source>
        <dbReference type="Google" id="ProtNLM"/>
    </source>
</evidence>
<feature type="compositionally biased region" description="Low complexity" evidence="1">
    <location>
        <begin position="300"/>
        <end position="313"/>
    </location>
</feature>
<dbReference type="GO" id="GO:0005034">
    <property type="term" value="F:osmosensor activity"/>
    <property type="evidence" value="ECO:0007669"/>
    <property type="project" value="InterPro"/>
</dbReference>
<feature type="region of interest" description="Disordered" evidence="1">
    <location>
        <begin position="300"/>
        <end position="322"/>
    </location>
</feature>
<evidence type="ECO:0000313" key="3">
    <source>
        <dbReference type="EMBL" id="KZT37814.1"/>
    </source>
</evidence>
<dbReference type="OrthoDB" id="3262354at2759"/>
<evidence type="ECO:0000256" key="2">
    <source>
        <dbReference type="SAM" id="Phobius"/>
    </source>
</evidence>
<dbReference type="GO" id="GO:0001402">
    <property type="term" value="P:signal transduction involved in filamentous growth"/>
    <property type="evidence" value="ECO:0007669"/>
    <property type="project" value="TreeGrafter"/>
</dbReference>
<gene>
    <name evidence="3" type="ORF">SISSUDRAFT_1071035</name>
</gene>
<dbReference type="PANTHER" id="PTHR35778:SF1">
    <property type="entry name" value="SIGNALING MUCIN HKR1-RELATED"/>
    <property type="match status" value="1"/>
</dbReference>
<sequence length="459" mass="49510">MYKFVSLKFGCRVKYPDVDSYGYSYRISHRHRYFVSTDTGVSTTGTDTATVATDSNISTVASTLTTSASLTLSEDPSSLFPSPTTTLATTDTDSLTTIPPTPTSSISLSSQFSFLTQTSSLEIDSLATTSTSFTQTDPDAPTTTFTSLTDSTGTVAPTVAQLPQSLPTIIVPNPPLDPNTDLSGYTLINILFTSTLDWGFVATNQQTIGQIFAYMPQVLQNALGLTADQVKTYALEVYIPANYNGDPSTLLTMFYCYIPTDSVDQLSLELKARNSEFYSASGGIASQLAANVNGNFPVASSSSGSSNGGNSNNTPSLSDSSVGTLAAGTKRRNAIIGVCSAIGGIALLVLGWWIYRNMKIRRESAHRRLSGAQSDMVPASGYGAAEFGVREMSVGADGRRNSFYFAEDSLRGFQDPNRELREEEQMGYNHRLSPQMQQRRPVLPQHISAPILRDNTLNW</sequence>
<dbReference type="Proteomes" id="UP000076798">
    <property type="component" value="Unassembled WGS sequence"/>
</dbReference>
<proteinExistence type="predicted"/>
<dbReference type="GO" id="GO:0030010">
    <property type="term" value="P:establishment of cell polarity"/>
    <property type="evidence" value="ECO:0007669"/>
    <property type="project" value="TreeGrafter"/>
</dbReference>
<dbReference type="GO" id="GO:0005576">
    <property type="term" value="C:extracellular region"/>
    <property type="evidence" value="ECO:0007669"/>
    <property type="project" value="TreeGrafter"/>
</dbReference>
<dbReference type="PANTHER" id="PTHR35778">
    <property type="entry name" value="SIGNALING MUCIN HKR1-RELATED"/>
    <property type="match status" value="1"/>
</dbReference>